<dbReference type="RefSeq" id="WP_128221824.1">
    <property type="nucleotide sequence ID" value="NZ_CP034929.1"/>
</dbReference>
<dbReference type="Pfam" id="PF00005">
    <property type="entry name" value="ABC_tran"/>
    <property type="match status" value="1"/>
</dbReference>
<reference evidence="11" key="1">
    <citation type="journal article" date="2019" name="Int. J. Syst. Evol. Microbiol.">
        <title>The Global Catalogue of Microorganisms (GCM) 10K type strain sequencing project: providing services to taxonomists for standard genome sequencing and annotation.</title>
        <authorList>
            <consortium name="The Broad Institute Genomics Platform"/>
            <consortium name="The Broad Institute Genome Sequencing Center for Infectious Disease"/>
            <person name="Wu L."/>
            <person name="Ma J."/>
        </authorList>
    </citation>
    <scope>NUCLEOTIDE SEQUENCE [LARGE SCALE GENOMIC DNA]</scope>
    <source>
        <strain evidence="11">DFY28</strain>
    </source>
</reference>
<dbReference type="PANTHER" id="PTHR42781">
    <property type="entry name" value="SPERMIDINE/PUTRESCINE IMPORT ATP-BINDING PROTEIN POTA"/>
    <property type="match status" value="1"/>
</dbReference>
<dbReference type="EMBL" id="JBHSQI010000005">
    <property type="protein sequence ID" value="MFC6153955.1"/>
    <property type="molecule type" value="Genomic_DNA"/>
</dbReference>
<evidence type="ECO:0000313" key="10">
    <source>
        <dbReference type="EMBL" id="MFC6153955.1"/>
    </source>
</evidence>
<evidence type="ECO:0000256" key="3">
    <source>
        <dbReference type="ARBA" id="ARBA00022496"/>
    </source>
</evidence>
<comment type="caution">
    <text evidence="10">The sequence shown here is derived from an EMBL/GenBank/DDBJ whole genome shotgun (WGS) entry which is preliminary data.</text>
</comment>
<dbReference type="CDD" id="cd03259">
    <property type="entry name" value="ABC_Carb_Solutes_like"/>
    <property type="match status" value="1"/>
</dbReference>
<evidence type="ECO:0000256" key="2">
    <source>
        <dbReference type="ARBA" id="ARBA00022475"/>
    </source>
</evidence>
<dbReference type="GO" id="GO:0005524">
    <property type="term" value="F:ATP binding"/>
    <property type="evidence" value="ECO:0007669"/>
    <property type="project" value="UniProtKB-KW"/>
</dbReference>
<evidence type="ECO:0000313" key="11">
    <source>
        <dbReference type="Proteomes" id="UP001596098"/>
    </source>
</evidence>
<gene>
    <name evidence="10" type="ORF">ACFPWU_09830</name>
</gene>
<organism evidence="10 11">
    <name type="scientific">Nocardioides yefusunii</name>
    <dbReference type="NCBI Taxonomy" id="2500546"/>
    <lineage>
        <taxon>Bacteria</taxon>
        <taxon>Bacillati</taxon>
        <taxon>Actinomycetota</taxon>
        <taxon>Actinomycetes</taxon>
        <taxon>Propionibacteriales</taxon>
        <taxon>Nocardioidaceae</taxon>
        <taxon>Nocardioides</taxon>
    </lineage>
</organism>
<feature type="domain" description="ABC transporter" evidence="9">
    <location>
        <begin position="22"/>
        <end position="252"/>
    </location>
</feature>
<keyword evidence="5 10" id="KW-0067">ATP-binding</keyword>
<dbReference type="InterPro" id="IPR015853">
    <property type="entry name" value="ABC_transpr_FbpC"/>
</dbReference>
<keyword evidence="1" id="KW-0813">Transport</keyword>
<sequence length="354" mass="36763">MSADHPADDAAPTGVVPPEVALAVEHVNVAYDGADFVRDVSLTLPRGEVLAVLGPSGSGKSTLLRAVAGLEPVTAGRVTFDGDDLARVPTHRRGFALMFQDGQLFDHLDVAGNVGYALGLRRVPKAKVAARVTELLDLVGLAGYGSRRPAQLSGGERQRVALARALAVEPRLLLLDEPLSALDAALRESLADDLRRILRASGTTAVMVTHDHEEAFAVADRLAVLFDGHLEQEGPIAQVWAAPATPRAAAFLGYAHVLRDDAARTVAAAAGVALGPAGVLAVRRSALRLMEPGRPGAALEAQVTALASTPEQVRLRVEVDGAGSLDAVAPLDAGAVVGAQVRLRVDVNRVAVVG</sequence>
<evidence type="ECO:0000259" key="9">
    <source>
        <dbReference type="PROSITE" id="PS50893"/>
    </source>
</evidence>
<dbReference type="SUPFAM" id="SSF52540">
    <property type="entry name" value="P-loop containing nucleoside triphosphate hydrolases"/>
    <property type="match status" value="1"/>
</dbReference>
<evidence type="ECO:0000256" key="6">
    <source>
        <dbReference type="ARBA" id="ARBA00023004"/>
    </source>
</evidence>
<dbReference type="PROSITE" id="PS00211">
    <property type="entry name" value="ABC_TRANSPORTER_1"/>
    <property type="match status" value="1"/>
</dbReference>
<dbReference type="Gene3D" id="3.40.50.300">
    <property type="entry name" value="P-loop containing nucleotide triphosphate hydrolases"/>
    <property type="match status" value="1"/>
</dbReference>
<keyword evidence="2" id="KW-1003">Cell membrane</keyword>
<keyword evidence="11" id="KW-1185">Reference proteome</keyword>
<dbReference type="PANTHER" id="PTHR42781:SF4">
    <property type="entry name" value="SPERMIDINE_PUTRESCINE IMPORT ATP-BINDING PROTEIN POTA"/>
    <property type="match status" value="1"/>
</dbReference>
<evidence type="ECO:0000256" key="1">
    <source>
        <dbReference type="ARBA" id="ARBA00022448"/>
    </source>
</evidence>
<dbReference type="InterPro" id="IPR003439">
    <property type="entry name" value="ABC_transporter-like_ATP-bd"/>
</dbReference>
<keyword evidence="8" id="KW-0472">Membrane</keyword>
<dbReference type="InterPro" id="IPR017871">
    <property type="entry name" value="ABC_transporter-like_CS"/>
</dbReference>
<dbReference type="Proteomes" id="UP001596098">
    <property type="component" value="Unassembled WGS sequence"/>
</dbReference>
<protein>
    <submittedName>
        <fullName evidence="10">ABC transporter ATP-binding protein</fullName>
    </submittedName>
</protein>
<accession>A0ABW1QZA8</accession>
<keyword evidence="4" id="KW-0547">Nucleotide-binding</keyword>
<keyword evidence="7" id="KW-0406">Ion transport</keyword>
<evidence type="ECO:0000256" key="7">
    <source>
        <dbReference type="ARBA" id="ARBA00023065"/>
    </source>
</evidence>
<name>A0ABW1QZA8_9ACTN</name>
<evidence type="ECO:0000256" key="8">
    <source>
        <dbReference type="ARBA" id="ARBA00023136"/>
    </source>
</evidence>
<dbReference type="PROSITE" id="PS50893">
    <property type="entry name" value="ABC_TRANSPORTER_2"/>
    <property type="match status" value="1"/>
</dbReference>
<dbReference type="InterPro" id="IPR003593">
    <property type="entry name" value="AAA+_ATPase"/>
</dbReference>
<dbReference type="SMART" id="SM00382">
    <property type="entry name" value="AAA"/>
    <property type="match status" value="1"/>
</dbReference>
<dbReference type="InterPro" id="IPR050093">
    <property type="entry name" value="ABC_SmlMolc_Importer"/>
</dbReference>
<keyword evidence="6" id="KW-0408">Iron</keyword>
<dbReference type="InterPro" id="IPR027417">
    <property type="entry name" value="P-loop_NTPase"/>
</dbReference>
<evidence type="ECO:0000256" key="5">
    <source>
        <dbReference type="ARBA" id="ARBA00022840"/>
    </source>
</evidence>
<proteinExistence type="predicted"/>
<evidence type="ECO:0000256" key="4">
    <source>
        <dbReference type="ARBA" id="ARBA00022741"/>
    </source>
</evidence>
<keyword evidence="3" id="KW-0410">Iron transport</keyword>